<evidence type="ECO:0000256" key="2">
    <source>
        <dbReference type="ARBA" id="ARBA00023054"/>
    </source>
</evidence>
<dbReference type="GO" id="GO:0006900">
    <property type="term" value="P:vesicle budding from membrane"/>
    <property type="evidence" value="ECO:0007669"/>
    <property type="project" value="TreeGrafter"/>
</dbReference>
<keyword evidence="6" id="KW-1185">Reference proteome</keyword>
<comment type="similarity">
    <text evidence="1">Belongs to the SNF7 family.</text>
</comment>
<dbReference type="Proteomes" id="UP001165121">
    <property type="component" value="Unassembled WGS sequence"/>
</dbReference>
<comment type="caution">
    <text evidence="5">The sequence shown here is derived from an EMBL/GenBank/DDBJ whole genome shotgun (WGS) entry which is preliminary data.</text>
</comment>
<evidence type="ECO:0000256" key="1">
    <source>
        <dbReference type="ARBA" id="ARBA00006190"/>
    </source>
</evidence>
<accession>A0A9W6XN05</accession>
<sequence>MTKSVPLRRWALEKRDGNQEDAHAPGLGARPVKDQLPLQQQHSPDWDEHSESSRPTSLEQLLDLELDLVLPATAVPAPMSNQRATSGLNALRGGTHFVYLAYAMQAMQSPHGENQQWQSEEEEQNAGRHAAFARPECSPRRQMKDMVVPRKHLPLNLVSPTAFVPSFPPSPSQPSADDDYGLASPMALPDTPSQTRSGIALAWDFEPPSPTLDDVQARAEAIRRFAQSKSVQRPERRASSTAVAARAATPNPRSHRNYAPDRAASRLTRSSLPTLPEVRGKARHGGIYSLLLKNKSAKQEPVLVEDAHNPEEGEAGALTIDYCGVQGVQDDMADLMEDMNEIQEIMGRSIGDEIDEDELEAELEGLEEEWAEEEALGEDAEQAPSYLAPAQHHELPAAPSGTLESGRAAHATDEFGLPVASYST</sequence>
<feature type="coiled-coil region" evidence="3">
    <location>
        <begin position="325"/>
        <end position="383"/>
    </location>
</feature>
<name>A0A9W6XN05_9STRA</name>
<dbReference type="GO" id="GO:0032511">
    <property type="term" value="P:late endosome to vacuole transport via multivesicular body sorting pathway"/>
    <property type="evidence" value="ECO:0007669"/>
    <property type="project" value="TreeGrafter"/>
</dbReference>
<evidence type="ECO:0000313" key="6">
    <source>
        <dbReference type="Proteomes" id="UP001165121"/>
    </source>
</evidence>
<feature type="region of interest" description="Disordered" evidence="4">
    <location>
        <begin position="1"/>
        <end position="57"/>
    </location>
</feature>
<evidence type="ECO:0000313" key="5">
    <source>
        <dbReference type="EMBL" id="GMF42950.1"/>
    </source>
</evidence>
<dbReference type="Pfam" id="PF03357">
    <property type="entry name" value="Snf7"/>
    <property type="match status" value="1"/>
</dbReference>
<gene>
    <name evidence="5" type="ORF">Pfra01_001428700</name>
</gene>
<dbReference type="GO" id="GO:0005771">
    <property type="term" value="C:multivesicular body"/>
    <property type="evidence" value="ECO:0007669"/>
    <property type="project" value="TreeGrafter"/>
</dbReference>
<protein>
    <submittedName>
        <fullName evidence="5">Unnamed protein product</fullName>
    </submittedName>
</protein>
<feature type="compositionally biased region" description="Basic and acidic residues" evidence="4">
    <location>
        <begin position="10"/>
        <end position="23"/>
    </location>
</feature>
<feature type="region of interest" description="Disordered" evidence="4">
    <location>
        <begin position="390"/>
        <end position="424"/>
    </location>
</feature>
<organism evidence="5 6">
    <name type="scientific">Phytophthora fragariaefolia</name>
    <dbReference type="NCBI Taxonomy" id="1490495"/>
    <lineage>
        <taxon>Eukaryota</taxon>
        <taxon>Sar</taxon>
        <taxon>Stramenopiles</taxon>
        <taxon>Oomycota</taxon>
        <taxon>Peronosporomycetes</taxon>
        <taxon>Peronosporales</taxon>
        <taxon>Peronosporaceae</taxon>
        <taxon>Phytophthora</taxon>
    </lineage>
</organism>
<dbReference type="EMBL" id="BSXT01001503">
    <property type="protein sequence ID" value="GMF42950.1"/>
    <property type="molecule type" value="Genomic_DNA"/>
</dbReference>
<dbReference type="PANTHER" id="PTHR22761:SF12">
    <property type="entry name" value="CHARGED MULTIVESICULAR BODY PROTEIN 5"/>
    <property type="match status" value="1"/>
</dbReference>
<evidence type="ECO:0000256" key="4">
    <source>
        <dbReference type="SAM" id="MobiDB-lite"/>
    </source>
</evidence>
<dbReference type="OrthoDB" id="73661at2759"/>
<feature type="region of interest" description="Disordered" evidence="4">
    <location>
        <begin position="226"/>
        <end position="278"/>
    </location>
</feature>
<dbReference type="InterPro" id="IPR005024">
    <property type="entry name" value="Snf7_fam"/>
</dbReference>
<proteinExistence type="inferred from homology"/>
<dbReference type="PANTHER" id="PTHR22761">
    <property type="entry name" value="CHARGED MULTIVESICULAR BODY PROTEIN"/>
    <property type="match status" value="1"/>
</dbReference>
<feature type="compositionally biased region" description="Low complexity" evidence="4">
    <location>
        <begin position="239"/>
        <end position="249"/>
    </location>
</feature>
<reference evidence="5" key="1">
    <citation type="submission" date="2023-04" db="EMBL/GenBank/DDBJ databases">
        <title>Phytophthora fragariaefolia NBRC 109709.</title>
        <authorList>
            <person name="Ichikawa N."/>
            <person name="Sato H."/>
            <person name="Tonouchi N."/>
        </authorList>
    </citation>
    <scope>NUCLEOTIDE SEQUENCE</scope>
    <source>
        <strain evidence="5">NBRC 109709</strain>
    </source>
</reference>
<keyword evidence="2 3" id="KW-0175">Coiled coil</keyword>
<dbReference type="Gene3D" id="6.10.250.1710">
    <property type="match status" value="1"/>
</dbReference>
<dbReference type="AlphaFoldDB" id="A0A9W6XN05"/>
<evidence type="ECO:0000256" key="3">
    <source>
        <dbReference type="SAM" id="Coils"/>
    </source>
</evidence>